<sequence>MTREIENTAGIPVVQIATIVPIMLTVGANRIVPGIAIPHPVGKPELGEEVDKAARREVVMRAFKAMTTPITEQTIFEKN</sequence>
<keyword evidence="1" id="KW-0560">Oxidoreductase</keyword>
<dbReference type="PATRIC" id="fig|2754.20.peg.594"/>
<dbReference type="EMBL" id="JMKI01000021">
    <property type="protein sequence ID" value="KEJ92598.1"/>
    <property type="molecule type" value="Genomic_DNA"/>
</dbReference>
<keyword evidence="3" id="KW-1185">Reference proteome</keyword>
<reference evidence="2 3" key="1">
    <citation type="submission" date="2014-04" db="EMBL/GenBank/DDBJ databases">
        <title>Draft Genome Sequence of Synergistes jonesii.</title>
        <authorList>
            <person name="Coil D.A."/>
            <person name="Eisen J.A."/>
            <person name="Holland-Moritz H.E."/>
        </authorList>
    </citation>
    <scope>NUCLEOTIDE SEQUENCE [LARGE SCALE GENOMIC DNA]</scope>
    <source>
        <strain evidence="2 3">78-1</strain>
    </source>
</reference>
<gene>
    <name evidence="2" type="ORF">EH55_02230</name>
</gene>
<protein>
    <submittedName>
        <fullName evidence="2">Glycine reductase</fullName>
    </submittedName>
</protein>
<evidence type="ECO:0000256" key="1">
    <source>
        <dbReference type="ARBA" id="ARBA00023002"/>
    </source>
</evidence>
<dbReference type="Proteomes" id="UP000027665">
    <property type="component" value="Unassembled WGS sequence"/>
</dbReference>
<dbReference type="AlphaFoldDB" id="A0A073IQI5"/>
<comment type="caution">
    <text evidence="2">The sequence shown here is derived from an EMBL/GenBank/DDBJ whole genome shotgun (WGS) entry which is preliminary data.</text>
</comment>
<evidence type="ECO:0000313" key="3">
    <source>
        <dbReference type="Proteomes" id="UP000027665"/>
    </source>
</evidence>
<evidence type="ECO:0000313" key="2">
    <source>
        <dbReference type="EMBL" id="KEJ92598.1"/>
    </source>
</evidence>
<organism evidence="2 3">
    <name type="scientific">Synergistes jonesii</name>
    <dbReference type="NCBI Taxonomy" id="2754"/>
    <lineage>
        <taxon>Bacteria</taxon>
        <taxon>Thermotogati</taxon>
        <taxon>Synergistota</taxon>
        <taxon>Synergistia</taxon>
        <taxon>Synergistales</taxon>
        <taxon>Synergistaceae</taxon>
        <taxon>Synergistes</taxon>
    </lineage>
</organism>
<dbReference type="GO" id="GO:0050485">
    <property type="term" value="F:oxidoreductase activity, acting on X-H and Y-H to form an X-Y bond, with a disulfide as acceptor"/>
    <property type="evidence" value="ECO:0007669"/>
    <property type="project" value="InterPro"/>
</dbReference>
<dbReference type="STRING" id="2754.EH55_02230"/>
<dbReference type="InterPro" id="IPR010187">
    <property type="entry name" value="Various_sel_PB"/>
</dbReference>
<dbReference type="eggNOG" id="ENOG5032UN1">
    <property type="taxonomic scope" value="Bacteria"/>
</dbReference>
<proteinExistence type="predicted"/>
<name>A0A073IQI5_9BACT</name>
<dbReference type="NCBIfam" id="TIGR01918">
    <property type="entry name" value="various_sel_PB"/>
    <property type="match status" value="1"/>
</dbReference>
<accession>A0A073IQI5</accession>